<protein>
    <recommendedName>
        <fullName evidence="2">Putative carbamate hydrolase RutD</fullName>
        <ecNumber evidence="2">3.5.1.-</ecNumber>
    </recommendedName>
    <alternativeName>
        <fullName evidence="2">Aminohydrolase</fullName>
    </alternativeName>
</protein>
<comment type="catalytic activity">
    <reaction evidence="2">
        <text>carbamate + 2 H(+) = NH4(+) + CO2</text>
        <dbReference type="Rhea" id="RHEA:15649"/>
        <dbReference type="ChEBI" id="CHEBI:13941"/>
        <dbReference type="ChEBI" id="CHEBI:15378"/>
        <dbReference type="ChEBI" id="CHEBI:16526"/>
        <dbReference type="ChEBI" id="CHEBI:28938"/>
    </reaction>
</comment>
<evidence type="ECO:0000256" key="1">
    <source>
        <dbReference type="ARBA" id="ARBA00022801"/>
    </source>
</evidence>
<feature type="domain" description="AB hydrolase-1" evidence="3">
    <location>
        <begin position="14"/>
        <end position="128"/>
    </location>
</feature>
<dbReference type="InterPro" id="IPR019913">
    <property type="entry name" value="Pyrimidine_utilisation_RutD"/>
</dbReference>
<dbReference type="EMBL" id="LR590464">
    <property type="protein sequence ID" value="VTP66406.1"/>
    <property type="molecule type" value="Genomic_DNA"/>
</dbReference>
<reference evidence="6" key="2">
    <citation type="submission" date="2017-09" db="EMBL/GenBank/DDBJ databases">
        <title>FDA dAtabase for Regulatory Grade micrObial Sequences (FDA-ARGOS): Supporting development and validation of Infectious Disease Dx tests.</title>
        <authorList>
            <person name="Minogue T."/>
            <person name="Wolcott M."/>
            <person name="Wasieloski L."/>
            <person name="Aguilar W."/>
            <person name="Moore D."/>
            <person name="Tallon L."/>
            <person name="Sadzewicz L."/>
            <person name="Ott S."/>
            <person name="Zhao X."/>
            <person name="Nagaraj S."/>
            <person name="Vavikolanu K."/>
            <person name="Aluvathingal J."/>
            <person name="Nadendla S."/>
            <person name="Sichtig H."/>
        </authorList>
    </citation>
    <scope>NUCLEOTIDE SEQUENCE [LARGE SCALE GENOMIC DNA]</scope>
    <source>
        <strain evidence="6">FDAARGOS_404</strain>
    </source>
</reference>
<dbReference type="NCBIfam" id="TIGR03611">
    <property type="entry name" value="RutD"/>
    <property type="match status" value="1"/>
</dbReference>
<accession>A0A4U9HS19</accession>
<dbReference type="PANTHER" id="PTHR43798">
    <property type="entry name" value="MONOACYLGLYCEROL LIPASE"/>
    <property type="match status" value="1"/>
</dbReference>
<dbReference type="InterPro" id="IPR050266">
    <property type="entry name" value="AB_hydrolase_sf"/>
</dbReference>
<dbReference type="Gene3D" id="3.40.50.1820">
    <property type="entry name" value="alpha/beta hydrolase"/>
    <property type="match status" value="1"/>
</dbReference>
<evidence type="ECO:0000256" key="2">
    <source>
        <dbReference type="HAMAP-Rule" id="MF_00832"/>
    </source>
</evidence>
<organism evidence="5 7">
    <name type="scientific">Leclercia adecarboxylata</name>
    <dbReference type="NCBI Taxonomy" id="83655"/>
    <lineage>
        <taxon>Bacteria</taxon>
        <taxon>Pseudomonadati</taxon>
        <taxon>Pseudomonadota</taxon>
        <taxon>Gammaproteobacteria</taxon>
        <taxon>Enterobacterales</taxon>
        <taxon>Enterobacteriaceae</taxon>
        <taxon>Leclercia</taxon>
    </lineage>
</organism>
<evidence type="ECO:0000313" key="4">
    <source>
        <dbReference type="EMBL" id="PHH03632.1"/>
    </source>
</evidence>
<reference evidence="5 7" key="3">
    <citation type="submission" date="2019-05" db="EMBL/GenBank/DDBJ databases">
        <authorList>
            <consortium name="Pathogen Informatics"/>
        </authorList>
    </citation>
    <scope>NUCLEOTIDE SEQUENCE [LARGE SCALE GENOMIC DNA]</scope>
    <source>
        <strain evidence="5 7">NCTC13032</strain>
    </source>
</reference>
<dbReference type="SUPFAM" id="SSF53474">
    <property type="entry name" value="alpha/beta-Hydrolases"/>
    <property type="match status" value="1"/>
</dbReference>
<name>A0A4U9HS19_9ENTR</name>
<dbReference type="Proteomes" id="UP000222768">
    <property type="component" value="Unassembled WGS sequence"/>
</dbReference>
<dbReference type="EC" id="3.5.1.-" evidence="2"/>
<dbReference type="STRING" id="83655.APT61_14400"/>
<evidence type="ECO:0000259" key="3">
    <source>
        <dbReference type="Pfam" id="PF00561"/>
    </source>
</evidence>
<dbReference type="EMBL" id="PDLK01000002">
    <property type="protein sequence ID" value="PHH03632.1"/>
    <property type="molecule type" value="Genomic_DNA"/>
</dbReference>
<sequence length="270" mass="29219">MNLSISPPPFAGAPVVVLSAGLGGSGSYWLPQLADLEQDYQVVCYDQRGTGNNPAELPEDYNLAQMADELWQALSTAGIGHFSVVGHALGALIGLQLAVDRPGAIDALVCVNGWLTLHPHTRRCFQVRERLLHAGGAQAWVEAQPLFLYPADWMAARQPRMEAEEALALAHFQGKATLLRRLNALKRADFSRLATEIRCPVLTICSADDLLVPAVCSSQLHAALPDSTLTVMPRGGHACNVTEPEVFNALLQNGLASLLHRHERLSKELP</sequence>
<evidence type="ECO:0000313" key="6">
    <source>
        <dbReference type="Proteomes" id="UP000222768"/>
    </source>
</evidence>
<evidence type="ECO:0000313" key="7">
    <source>
        <dbReference type="Proteomes" id="UP000310719"/>
    </source>
</evidence>
<dbReference type="PRINTS" id="PR00111">
    <property type="entry name" value="ABHYDROLASE"/>
</dbReference>
<dbReference type="HAMAP" id="MF_00832">
    <property type="entry name" value="RutD"/>
    <property type="match status" value="1"/>
</dbReference>
<dbReference type="InterPro" id="IPR029058">
    <property type="entry name" value="AB_hydrolase_fold"/>
</dbReference>
<gene>
    <name evidence="2 5" type="primary">rutD</name>
    <name evidence="4" type="ORF">CRX53_06410</name>
    <name evidence="5" type="ORF">NCTC13032_02515</name>
</gene>
<comment type="similarity">
    <text evidence="2">Belongs to the AB hydrolase superfamily. Hydrolase RutD family.</text>
</comment>
<dbReference type="RefSeq" id="WP_032617474.1">
    <property type="nucleotide sequence ID" value="NZ_CP083630.1"/>
</dbReference>
<comment type="function">
    <text evidence="2">Involved in pyrimidine catabolism. May facilitate the hydrolysis of carbamate, a reaction that can also occur spontaneously.</text>
</comment>
<proteinExistence type="inferred from homology"/>
<dbReference type="AlphaFoldDB" id="A0A4U9HS19"/>
<dbReference type="GO" id="GO:0019740">
    <property type="term" value="P:nitrogen utilization"/>
    <property type="evidence" value="ECO:0007669"/>
    <property type="project" value="UniProtKB-UniRule"/>
</dbReference>
<reference evidence="4" key="1">
    <citation type="submission" date="2017-09" db="EMBL/GenBank/DDBJ databases">
        <title>FDA dAtabase for Regulatory Grade micrObial Sequences (FDA-ARGOS): Supporting development and validation of Infectious Disease Dx tests.</title>
        <authorList>
            <person name="Minogue T."/>
            <person name="Wolcott M."/>
            <person name="Wasieloski L."/>
            <person name="Aguilar W."/>
            <person name="Moore D."/>
            <person name="Tallon L.J."/>
            <person name="Sadzewicz L."/>
            <person name="Ott S."/>
            <person name="Zhao X."/>
            <person name="Nagaraj S."/>
            <person name="Vavikolanu K."/>
            <person name="Aluvathingal J."/>
            <person name="Nadendla S."/>
            <person name="Sichtig H."/>
        </authorList>
    </citation>
    <scope>NUCLEOTIDE SEQUENCE</scope>
    <source>
        <strain evidence="4">FDAARGOS_404</strain>
    </source>
</reference>
<dbReference type="Pfam" id="PF00561">
    <property type="entry name" value="Abhydrolase_1"/>
    <property type="match status" value="1"/>
</dbReference>
<evidence type="ECO:0000313" key="5">
    <source>
        <dbReference type="EMBL" id="VTP66406.1"/>
    </source>
</evidence>
<dbReference type="GO" id="GO:0016811">
    <property type="term" value="F:hydrolase activity, acting on carbon-nitrogen (but not peptide) bonds, in linear amides"/>
    <property type="evidence" value="ECO:0007669"/>
    <property type="project" value="InterPro"/>
</dbReference>
<dbReference type="Proteomes" id="UP000310719">
    <property type="component" value="Chromosome"/>
</dbReference>
<keyword evidence="1 2" id="KW-0378">Hydrolase</keyword>
<dbReference type="InterPro" id="IPR000073">
    <property type="entry name" value="AB_hydrolase_1"/>
</dbReference>
<dbReference type="GO" id="GO:0006212">
    <property type="term" value="P:uracil catabolic process"/>
    <property type="evidence" value="ECO:0007669"/>
    <property type="project" value="UniProtKB-UniRule"/>
</dbReference>